<accession>A6JQT6</accession>
<evidence type="ECO:0000313" key="1">
    <source>
        <dbReference type="EMBL" id="EDL92001.1"/>
    </source>
</evidence>
<dbReference type="Proteomes" id="UP000234681">
    <property type="component" value="Chromosome 9"/>
</dbReference>
<reference evidence="1 2" key="1">
    <citation type="submission" date="2005-09" db="EMBL/GenBank/DDBJ databases">
        <authorList>
            <person name="Mural R.J."/>
            <person name="Li P.W."/>
            <person name="Adams M.D."/>
            <person name="Amanatides P.G."/>
            <person name="Baden-Tillson H."/>
            <person name="Barnstead M."/>
            <person name="Chin S.H."/>
            <person name="Dew I."/>
            <person name="Evans C.A."/>
            <person name="Ferriera S."/>
            <person name="Flanigan M."/>
            <person name="Fosler C."/>
            <person name="Glodek A."/>
            <person name="Gu Z."/>
            <person name="Holt R.A."/>
            <person name="Jennings D."/>
            <person name="Kraft C.L."/>
            <person name="Lu F."/>
            <person name="Nguyen T."/>
            <person name="Nusskern D.R."/>
            <person name="Pfannkoch C.M."/>
            <person name="Sitter C."/>
            <person name="Sutton G.G."/>
            <person name="Venter J.C."/>
            <person name="Wang Z."/>
            <person name="Woodage T."/>
            <person name="Zheng X.H."/>
            <person name="Zhong F."/>
        </authorList>
    </citation>
    <scope>NUCLEOTIDE SEQUENCE [LARGE SCALE GENOMIC DNA]</scope>
    <source>
        <strain>BN</strain>
        <strain evidence="2">Sprague-Dawley</strain>
    </source>
</reference>
<organism evidence="1 2">
    <name type="scientific">Rattus norvegicus</name>
    <name type="common">Rat</name>
    <dbReference type="NCBI Taxonomy" id="10116"/>
    <lineage>
        <taxon>Eukaryota</taxon>
        <taxon>Metazoa</taxon>
        <taxon>Chordata</taxon>
        <taxon>Craniata</taxon>
        <taxon>Vertebrata</taxon>
        <taxon>Euteleostomi</taxon>
        <taxon>Mammalia</taxon>
        <taxon>Eutheria</taxon>
        <taxon>Euarchontoglires</taxon>
        <taxon>Glires</taxon>
        <taxon>Rodentia</taxon>
        <taxon>Myomorpha</taxon>
        <taxon>Muroidea</taxon>
        <taxon>Muridae</taxon>
        <taxon>Murinae</taxon>
        <taxon>Rattus</taxon>
    </lineage>
</organism>
<gene>
    <name evidence="1" type="ORF">rCG_55403</name>
</gene>
<protein>
    <submittedName>
        <fullName evidence="1">RCG55403</fullName>
    </submittedName>
</protein>
<sequence>MNFSQKDPEENIILWILHFSPYHSAVF</sequence>
<dbReference type="AlphaFoldDB" id="A6JQT6"/>
<name>A6JQT6_RAT</name>
<proteinExistence type="predicted"/>
<dbReference type="EMBL" id="CH473997">
    <property type="protein sequence ID" value="EDL92001.1"/>
    <property type="molecule type" value="Genomic_DNA"/>
</dbReference>
<evidence type="ECO:0000313" key="2">
    <source>
        <dbReference type="Proteomes" id="UP000234681"/>
    </source>
</evidence>